<name>A0A3B4WK57_SERLL</name>
<dbReference type="PANTHER" id="PTHR10697:SF5">
    <property type="entry name" value="EPENDYMIN-RELATED"/>
    <property type="match status" value="1"/>
</dbReference>
<dbReference type="CTD" id="100302470"/>
<evidence type="ECO:0000256" key="1">
    <source>
        <dbReference type="ARBA" id="ARBA00010771"/>
    </source>
</evidence>
<dbReference type="PRINTS" id="PR00317">
    <property type="entry name" value="EPENDYMIN"/>
</dbReference>
<dbReference type="PANTHER" id="PTHR10697">
    <property type="entry name" value="MAMMALIAN EPENDYMIN-RELATED PROTEIN 1"/>
    <property type="match status" value="1"/>
</dbReference>
<dbReference type="GO" id="GO:0005509">
    <property type="term" value="F:calcium ion binding"/>
    <property type="evidence" value="ECO:0007669"/>
    <property type="project" value="InterPro"/>
</dbReference>
<dbReference type="KEGG" id="slal:111654711"/>
<dbReference type="GO" id="GO:0005764">
    <property type="term" value="C:lysosome"/>
    <property type="evidence" value="ECO:0007669"/>
    <property type="project" value="TreeGrafter"/>
</dbReference>
<evidence type="ECO:0000256" key="2">
    <source>
        <dbReference type="SAM" id="SignalP"/>
    </source>
</evidence>
<sequence>MKLFVVLSCLLAGCLAQRPHPCSSPPLLSGALSVSSQNEKLWVTARYLYDALGQRIRLDEFGSHDNKTFSLDVLLLYREATMYEIFHHNKTCKKMPLKADFQPLGIPKTASLLGQSVLGSSSGPGQGLLVNTWIGDLPDKQGKFMTTVTEFGCIPITTLYHTDQFGWMMTNFFNNVIGISDPSQLNPPDFCPETEDSTEEPADFLSLFLTMH</sequence>
<reference evidence="3" key="2">
    <citation type="submission" date="2025-09" db="UniProtKB">
        <authorList>
            <consortium name="Ensembl"/>
        </authorList>
    </citation>
    <scope>IDENTIFICATION</scope>
</reference>
<dbReference type="RefSeq" id="XP_023260927.1">
    <property type="nucleotide sequence ID" value="XM_023405159.1"/>
</dbReference>
<dbReference type="GO" id="GO:0007160">
    <property type="term" value="P:cell-matrix adhesion"/>
    <property type="evidence" value="ECO:0007669"/>
    <property type="project" value="InterPro"/>
</dbReference>
<dbReference type="GO" id="GO:0005576">
    <property type="term" value="C:extracellular region"/>
    <property type="evidence" value="ECO:0007669"/>
    <property type="project" value="InterPro"/>
</dbReference>
<dbReference type="GeneID" id="111654225"/>
<proteinExistence type="inferred from homology"/>
<dbReference type="AlphaFoldDB" id="A0A3B4WK57"/>
<keyword evidence="4" id="KW-1185">Reference proteome</keyword>
<comment type="similarity">
    <text evidence="1">Belongs to the ependymin family.</text>
</comment>
<dbReference type="RefSeq" id="XP_023261604.1">
    <property type="nucleotide sequence ID" value="XM_023405836.1"/>
</dbReference>
<dbReference type="InterPro" id="IPR001299">
    <property type="entry name" value="Ependymin"/>
</dbReference>
<feature type="chain" id="PRO_5017318559" evidence="2">
    <location>
        <begin position="17"/>
        <end position="212"/>
    </location>
</feature>
<dbReference type="KEGG" id="slal:111654225"/>
<feature type="signal peptide" evidence="2">
    <location>
        <begin position="1"/>
        <end position="16"/>
    </location>
</feature>
<dbReference type="Proteomes" id="UP000261360">
    <property type="component" value="Unplaced"/>
</dbReference>
<dbReference type="Ensembl" id="ENSSLDT00000002957.1">
    <property type="protein sequence ID" value="ENSSLDP00000002847.1"/>
    <property type="gene ID" value="ENSSLDG00000002189.1"/>
</dbReference>
<dbReference type="OrthoDB" id="9942506at2759"/>
<organism evidence="3 4">
    <name type="scientific">Seriola lalandi dorsalis</name>
    <dbReference type="NCBI Taxonomy" id="1841481"/>
    <lineage>
        <taxon>Eukaryota</taxon>
        <taxon>Metazoa</taxon>
        <taxon>Chordata</taxon>
        <taxon>Craniata</taxon>
        <taxon>Vertebrata</taxon>
        <taxon>Euteleostomi</taxon>
        <taxon>Actinopterygii</taxon>
        <taxon>Neopterygii</taxon>
        <taxon>Teleostei</taxon>
        <taxon>Neoteleostei</taxon>
        <taxon>Acanthomorphata</taxon>
        <taxon>Carangaria</taxon>
        <taxon>Carangiformes</taxon>
        <taxon>Carangidae</taxon>
        <taxon>Seriola</taxon>
    </lineage>
</organism>
<dbReference type="GeneID" id="111654711"/>
<dbReference type="Pfam" id="PF00811">
    <property type="entry name" value="Ependymin"/>
    <property type="match status" value="1"/>
</dbReference>
<keyword evidence="2" id="KW-0732">Signal</keyword>
<evidence type="ECO:0000313" key="4">
    <source>
        <dbReference type="Proteomes" id="UP000261360"/>
    </source>
</evidence>
<protein>
    <submittedName>
        <fullName evidence="3">Ependymin-like 1</fullName>
    </submittedName>
</protein>
<evidence type="ECO:0000313" key="3">
    <source>
        <dbReference type="Ensembl" id="ENSSLDP00000002847.1"/>
    </source>
</evidence>
<accession>A0A3B4WK57</accession>
<reference evidence="3" key="1">
    <citation type="submission" date="2025-08" db="UniProtKB">
        <authorList>
            <consortium name="Ensembl"/>
        </authorList>
    </citation>
    <scope>IDENTIFICATION</scope>
</reference>
<dbReference type="SMART" id="SM00026">
    <property type="entry name" value="EPEND"/>
    <property type="match status" value="1"/>
</dbReference>
<dbReference type="GeneTree" id="ENSGT00940000164430"/>